<reference evidence="2 3" key="1">
    <citation type="submission" date="2019-08" db="EMBL/GenBank/DDBJ databases">
        <title>In-depth cultivation of the pig gut microbiome towards novel bacterial diversity and tailored functional studies.</title>
        <authorList>
            <person name="Wylensek D."/>
            <person name="Hitch T.C.A."/>
            <person name="Clavel T."/>
        </authorList>
    </citation>
    <scope>NUCLEOTIDE SEQUENCE [LARGE SCALE GENOMIC DNA]</scope>
    <source>
        <strain evidence="2 3">Oil+RF-744-WCA-WT-13</strain>
    </source>
</reference>
<dbReference type="Gene3D" id="1.20.120.1810">
    <property type="match status" value="1"/>
</dbReference>
<sequence>MTPEEFQKKLQEIVALTEKQNQIISQEDVRTFFEKDHLNQEQLDLVFEFLQSRHIIVRGFHKAPKKNTGVPETAGDNSEGSTGEAIPEKFGTEQEQHYLEMYLDEIAAVRPLDEEEKQTLLEKLRSKDPAARRRLTELMLSDIVKLAEQMRIPEVSVQDLIQEANLQLVLAVDMLDYRMTGSLKEVHDRLLEDARQAMETMIEEQRDVHTRDRRMVEKVEEMKDAINVLKKKLGRKVYLDEVADYLEITEEEAADILRLAGEEVKDEGTDGEK</sequence>
<dbReference type="Proteomes" id="UP000466864">
    <property type="component" value="Unassembled WGS sequence"/>
</dbReference>
<dbReference type="AlphaFoldDB" id="A0A7X2P8N4"/>
<organism evidence="2 3">
    <name type="scientific">Bilifractor porci</name>
    <dbReference type="NCBI Taxonomy" id="2606636"/>
    <lineage>
        <taxon>Bacteria</taxon>
        <taxon>Bacillati</taxon>
        <taxon>Bacillota</taxon>
        <taxon>Clostridia</taxon>
        <taxon>Lachnospirales</taxon>
        <taxon>Lachnospiraceae</taxon>
        <taxon>Bilifractor</taxon>
    </lineage>
</organism>
<accession>A0A7X2P8N4</accession>
<dbReference type="RefSeq" id="WP_154458117.1">
    <property type="nucleotide sequence ID" value="NZ_VUMV01000005.1"/>
</dbReference>
<gene>
    <name evidence="2" type="ORF">FYJ60_07720</name>
</gene>
<dbReference type="EMBL" id="VUMV01000005">
    <property type="protein sequence ID" value="MST82201.1"/>
    <property type="molecule type" value="Genomic_DNA"/>
</dbReference>
<dbReference type="SUPFAM" id="SSF88946">
    <property type="entry name" value="Sigma2 domain of RNA polymerase sigma factors"/>
    <property type="match status" value="1"/>
</dbReference>
<dbReference type="InterPro" id="IPR013325">
    <property type="entry name" value="RNA_pol_sigma_r2"/>
</dbReference>
<dbReference type="InterPro" id="IPR036388">
    <property type="entry name" value="WH-like_DNA-bd_sf"/>
</dbReference>
<dbReference type="InterPro" id="IPR013324">
    <property type="entry name" value="RNA_pol_sigma_r3/r4-like"/>
</dbReference>
<dbReference type="SUPFAM" id="SSF88659">
    <property type="entry name" value="Sigma3 and sigma4 domains of RNA polymerase sigma factors"/>
    <property type="match status" value="1"/>
</dbReference>
<dbReference type="GO" id="GO:0003700">
    <property type="term" value="F:DNA-binding transcription factor activity"/>
    <property type="evidence" value="ECO:0007669"/>
    <property type="project" value="InterPro"/>
</dbReference>
<name>A0A7X2P8N4_9FIRM</name>
<proteinExistence type="predicted"/>
<evidence type="ECO:0000256" key="1">
    <source>
        <dbReference type="SAM" id="MobiDB-lite"/>
    </source>
</evidence>
<dbReference type="Gene3D" id="1.10.10.10">
    <property type="entry name" value="Winged helix-like DNA-binding domain superfamily/Winged helix DNA-binding domain"/>
    <property type="match status" value="1"/>
</dbReference>
<keyword evidence="3" id="KW-1185">Reference proteome</keyword>
<comment type="caution">
    <text evidence="2">The sequence shown here is derived from an EMBL/GenBank/DDBJ whole genome shotgun (WGS) entry which is preliminary data.</text>
</comment>
<feature type="region of interest" description="Disordered" evidence="1">
    <location>
        <begin position="64"/>
        <end position="85"/>
    </location>
</feature>
<evidence type="ECO:0000313" key="2">
    <source>
        <dbReference type="EMBL" id="MST82201.1"/>
    </source>
</evidence>
<dbReference type="GO" id="GO:0006352">
    <property type="term" value="P:DNA-templated transcription initiation"/>
    <property type="evidence" value="ECO:0007669"/>
    <property type="project" value="InterPro"/>
</dbReference>
<protein>
    <submittedName>
        <fullName evidence="2">Uncharacterized protein</fullName>
    </submittedName>
</protein>
<evidence type="ECO:0000313" key="3">
    <source>
        <dbReference type="Proteomes" id="UP000466864"/>
    </source>
</evidence>